<organism evidence="1 2">
    <name type="scientific">Favolaschia claudopus</name>
    <dbReference type="NCBI Taxonomy" id="2862362"/>
    <lineage>
        <taxon>Eukaryota</taxon>
        <taxon>Fungi</taxon>
        <taxon>Dikarya</taxon>
        <taxon>Basidiomycota</taxon>
        <taxon>Agaricomycotina</taxon>
        <taxon>Agaricomycetes</taxon>
        <taxon>Agaricomycetidae</taxon>
        <taxon>Agaricales</taxon>
        <taxon>Marasmiineae</taxon>
        <taxon>Mycenaceae</taxon>
        <taxon>Favolaschia</taxon>
    </lineage>
</organism>
<evidence type="ECO:0000313" key="1">
    <source>
        <dbReference type="EMBL" id="KAK7048871.1"/>
    </source>
</evidence>
<evidence type="ECO:0000313" key="2">
    <source>
        <dbReference type="Proteomes" id="UP001362999"/>
    </source>
</evidence>
<comment type="caution">
    <text evidence="1">The sequence shown here is derived from an EMBL/GenBank/DDBJ whole genome shotgun (WGS) entry which is preliminary data.</text>
</comment>
<sequence>MTDSNLYRSPFDNMFFVLLILNPLDVRTSASQWTGQLPTCSEMHISLIRRGTSASQWIWLVALYRKSFRTAFAEYLSCFSIRPLRRVIVELSQPVSQSTTSPLLDPQETTLFFIASNLFNDSIDDSLRFRSLGTKLVPTITKEISLRGVSRAKSCDARWRFRACSKLDRVLNALDGLTDPKRSTAPLKAEVGSSGCWWAGSERRAHRVEGDLEVDRYARRGGGWANEWRSGLGSSKVGGEGGGREEHRLEYVPLTVSLLSFTALERVSEASERHERTQSASCVKRGVGASGGVVSVGKRAEQRGGMQAACVNVEVQARWNGVKRVVRRGWRSSA</sequence>
<dbReference type="EMBL" id="JAWWNJ010000009">
    <property type="protein sequence ID" value="KAK7048871.1"/>
    <property type="molecule type" value="Genomic_DNA"/>
</dbReference>
<keyword evidence="2" id="KW-1185">Reference proteome</keyword>
<accession>A0AAW0DFA1</accession>
<proteinExistence type="predicted"/>
<dbReference type="AlphaFoldDB" id="A0AAW0DFA1"/>
<dbReference type="Proteomes" id="UP001362999">
    <property type="component" value="Unassembled WGS sequence"/>
</dbReference>
<name>A0AAW0DFA1_9AGAR</name>
<reference evidence="1 2" key="1">
    <citation type="journal article" date="2024" name="J Genomics">
        <title>Draft genome sequencing and assembly of Favolaschia claudopus CIRM-BRFM 2984 isolated from oak limbs.</title>
        <authorList>
            <person name="Navarro D."/>
            <person name="Drula E."/>
            <person name="Chaduli D."/>
            <person name="Cazenave R."/>
            <person name="Ahrendt S."/>
            <person name="Wang J."/>
            <person name="Lipzen A."/>
            <person name="Daum C."/>
            <person name="Barry K."/>
            <person name="Grigoriev I.V."/>
            <person name="Favel A."/>
            <person name="Rosso M.N."/>
            <person name="Martin F."/>
        </authorList>
    </citation>
    <scope>NUCLEOTIDE SEQUENCE [LARGE SCALE GENOMIC DNA]</scope>
    <source>
        <strain evidence="1 2">CIRM-BRFM 2984</strain>
    </source>
</reference>
<gene>
    <name evidence="1" type="ORF">R3P38DRAFT_2764785</name>
</gene>
<protein>
    <submittedName>
        <fullName evidence="1">Uncharacterized protein</fullName>
    </submittedName>
</protein>